<comment type="caution">
    <text evidence="1">The sequence shown here is derived from an EMBL/GenBank/DDBJ whole genome shotgun (WGS) entry which is preliminary data.</text>
</comment>
<protein>
    <submittedName>
        <fullName evidence="1">Uncharacterized protein</fullName>
    </submittedName>
</protein>
<evidence type="ECO:0000313" key="2">
    <source>
        <dbReference type="Proteomes" id="UP001055811"/>
    </source>
</evidence>
<reference evidence="1 2" key="2">
    <citation type="journal article" date="2022" name="Mol. Ecol. Resour.">
        <title>The genomes of chicory, endive, great burdock and yacon provide insights into Asteraceae paleo-polyploidization history and plant inulin production.</title>
        <authorList>
            <person name="Fan W."/>
            <person name="Wang S."/>
            <person name="Wang H."/>
            <person name="Wang A."/>
            <person name="Jiang F."/>
            <person name="Liu H."/>
            <person name="Zhao H."/>
            <person name="Xu D."/>
            <person name="Zhang Y."/>
        </authorList>
    </citation>
    <scope>NUCLEOTIDE SEQUENCE [LARGE SCALE GENOMIC DNA]</scope>
    <source>
        <strain evidence="2">cv. Punajuju</strain>
        <tissue evidence="1">Leaves</tissue>
    </source>
</reference>
<reference evidence="2" key="1">
    <citation type="journal article" date="2022" name="Mol. Ecol. Resour.">
        <title>The genomes of chicory, endive, great burdock and yacon provide insights into Asteraceae palaeo-polyploidization history and plant inulin production.</title>
        <authorList>
            <person name="Fan W."/>
            <person name="Wang S."/>
            <person name="Wang H."/>
            <person name="Wang A."/>
            <person name="Jiang F."/>
            <person name="Liu H."/>
            <person name="Zhao H."/>
            <person name="Xu D."/>
            <person name="Zhang Y."/>
        </authorList>
    </citation>
    <scope>NUCLEOTIDE SEQUENCE [LARGE SCALE GENOMIC DNA]</scope>
    <source>
        <strain evidence="2">cv. Punajuju</strain>
    </source>
</reference>
<dbReference type="EMBL" id="CM042012">
    <property type="protein sequence ID" value="KAI3749964.1"/>
    <property type="molecule type" value="Genomic_DNA"/>
</dbReference>
<evidence type="ECO:0000313" key="1">
    <source>
        <dbReference type="EMBL" id="KAI3749964.1"/>
    </source>
</evidence>
<keyword evidence="2" id="KW-1185">Reference proteome</keyword>
<dbReference type="Proteomes" id="UP001055811">
    <property type="component" value="Linkage Group LG04"/>
</dbReference>
<proteinExistence type="predicted"/>
<name>A0ACB9DTC1_CICIN</name>
<sequence>MQRRNRARRRDNLFVNILQVSFSLDQRHEPPDGIGCYYVKLLHKGEDLFIVCKPESVPVSPIKATRGIFDQDVAFAHEVSRPSKCSNGKT</sequence>
<accession>A0ACB9DTC1</accession>
<gene>
    <name evidence="1" type="ORF">L2E82_20587</name>
</gene>
<organism evidence="1 2">
    <name type="scientific">Cichorium intybus</name>
    <name type="common">Chicory</name>
    <dbReference type="NCBI Taxonomy" id="13427"/>
    <lineage>
        <taxon>Eukaryota</taxon>
        <taxon>Viridiplantae</taxon>
        <taxon>Streptophyta</taxon>
        <taxon>Embryophyta</taxon>
        <taxon>Tracheophyta</taxon>
        <taxon>Spermatophyta</taxon>
        <taxon>Magnoliopsida</taxon>
        <taxon>eudicotyledons</taxon>
        <taxon>Gunneridae</taxon>
        <taxon>Pentapetalae</taxon>
        <taxon>asterids</taxon>
        <taxon>campanulids</taxon>
        <taxon>Asterales</taxon>
        <taxon>Asteraceae</taxon>
        <taxon>Cichorioideae</taxon>
        <taxon>Cichorieae</taxon>
        <taxon>Cichoriinae</taxon>
        <taxon>Cichorium</taxon>
    </lineage>
</organism>